<dbReference type="AlphaFoldDB" id="A0A6C0BD10"/>
<accession>A0A6C0BD10</accession>
<evidence type="ECO:0000313" key="2">
    <source>
        <dbReference type="EMBL" id="QHS89892.1"/>
    </source>
</evidence>
<proteinExistence type="predicted"/>
<keyword evidence="1" id="KW-0812">Transmembrane</keyword>
<keyword evidence="1" id="KW-1133">Transmembrane helix</keyword>
<evidence type="ECO:0000256" key="1">
    <source>
        <dbReference type="SAM" id="Phobius"/>
    </source>
</evidence>
<dbReference type="EMBL" id="MN739120">
    <property type="protein sequence ID" value="QHS89892.1"/>
    <property type="molecule type" value="Genomic_DNA"/>
</dbReference>
<feature type="transmembrane region" description="Helical" evidence="1">
    <location>
        <begin position="16"/>
        <end position="38"/>
    </location>
</feature>
<reference evidence="2" key="1">
    <citation type="journal article" date="2020" name="Nature">
        <title>Giant virus diversity and host interactions through global metagenomics.</title>
        <authorList>
            <person name="Schulz F."/>
            <person name="Roux S."/>
            <person name="Paez-Espino D."/>
            <person name="Jungbluth S."/>
            <person name="Walsh D.A."/>
            <person name="Denef V.J."/>
            <person name="McMahon K.D."/>
            <person name="Konstantinidis K.T."/>
            <person name="Eloe-Fadrosh E.A."/>
            <person name="Kyrpides N.C."/>
            <person name="Woyke T."/>
        </authorList>
    </citation>
    <scope>NUCLEOTIDE SEQUENCE</scope>
    <source>
        <strain evidence="2">GVMAG-M-3300010160-4</strain>
    </source>
</reference>
<keyword evidence="1" id="KW-0472">Membrane</keyword>
<sequence length="176" mass="20557">MESITHKIQQFELKDLAYIIPASIFTVYIISQVVSVIPKKFLLTLGLRLFKFYKSLSSKDKKDKKDFFIFDYEKQKFGFQGTLEGKHIIVYPDQFTIPRSVSLILNDQELLSITNVEFTGKTDFDCSTTFVFTSNFVQFQKETTLKIICHTLGDQVLLKYQKGHIMNFIKEVREKL</sequence>
<protein>
    <submittedName>
        <fullName evidence="2">Uncharacterized protein</fullName>
    </submittedName>
</protein>
<organism evidence="2">
    <name type="scientific">viral metagenome</name>
    <dbReference type="NCBI Taxonomy" id="1070528"/>
    <lineage>
        <taxon>unclassified sequences</taxon>
        <taxon>metagenomes</taxon>
        <taxon>organismal metagenomes</taxon>
    </lineage>
</organism>
<name>A0A6C0BD10_9ZZZZ</name>